<evidence type="ECO:0000256" key="8">
    <source>
        <dbReference type="SAM" id="Coils"/>
    </source>
</evidence>
<dbReference type="PANTHER" id="PTHR42811">
    <property type="entry name" value="SERINE ACETYLTRANSFERASE"/>
    <property type="match status" value="1"/>
</dbReference>
<evidence type="ECO:0000256" key="6">
    <source>
        <dbReference type="ARBA" id="ARBA00049486"/>
    </source>
</evidence>
<dbReference type="STRING" id="584708.Apau_2376"/>
<dbReference type="PROSITE" id="PS00101">
    <property type="entry name" value="HEXAPEP_TRANSFERASES"/>
    <property type="match status" value="1"/>
</dbReference>
<dbReference type="Gene3D" id="2.160.10.10">
    <property type="entry name" value="Hexapeptide repeat proteins"/>
    <property type="match status" value="1"/>
</dbReference>
<feature type="coiled-coil region" evidence="8">
    <location>
        <begin position="204"/>
        <end position="231"/>
    </location>
</feature>
<evidence type="ECO:0000313" key="9">
    <source>
        <dbReference type="EMBL" id="EFQ24783.1"/>
    </source>
</evidence>
<dbReference type="InterPro" id="IPR001451">
    <property type="entry name" value="Hexapep"/>
</dbReference>
<comment type="catalytic activity">
    <reaction evidence="6 7">
        <text>L-serine + acetyl-CoA = O-acetyl-L-serine + CoA</text>
        <dbReference type="Rhea" id="RHEA:24560"/>
        <dbReference type="ChEBI" id="CHEBI:33384"/>
        <dbReference type="ChEBI" id="CHEBI:57287"/>
        <dbReference type="ChEBI" id="CHEBI:57288"/>
        <dbReference type="ChEBI" id="CHEBI:58340"/>
        <dbReference type="EC" id="2.3.1.30"/>
    </reaction>
</comment>
<reference evidence="9 10" key="1">
    <citation type="journal article" date="2010" name="Stand. Genomic Sci.">
        <title>Non-contiguous finished genome sequence of Aminomonas paucivorans type strain (GLU-3).</title>
        <authorList>
            <person name="Pitluck S."/>
            <person name="Yasawong M."/>
            <person name="Held B."/>
            <person name="Lapidus A."/>
            <person name="Nolan M."/>
            <person name="Copeland A."/>
            <person name="Lucas S."/>
            <person name="Del Rio T.G."/>
            <person name="Tice H."/>
            <person name="Cheng J.F."/>
            <person name="Chertkov O."/>
            <person name="Goodwin L."/>
            <person name="Tapia R."/>
            <person name="Han C."/>
            <person name="Liolios K."/>
            <person name="Ivanova N."/>
            <person name="Mavromatis K."/>
            <person name="Ovchinnikova G."/>
            <person name="Pati A."/>
            <person name="Chen A."/>
            <person name="Palaniappan K."/>
            <person name="Land M."/>
            <person name="Hauser L."/>
            <person name="Chang Y.J."/>
            <person name="Jeffries C.D."/>
            <person name="Pukall R."/>
            <person name="Spring S."/>
            <person name="Rohde M."/>
            <person name="Sikorski J."/>
            <person name="Goker M."/>
            <person name="Woyke T."/>
            <person name="Bristow J."/>
            <person name="Eisen J.A."/>
            <person name="Markowitz V."/>
            <person name="Hugenholtz P."/>
            <person name="Kyrpides N.C."/>
            <person name="Klenk H.P."/>
        </authorList>
    </citation>
    <scope>NUCLEOTIDE SEQUENCE [LARGE SCALE GENOMIC DNA]</scope>
    <source>
        <strain evidence="9 10">DSM 12260</strain>
    </source>
</reference>
<sequence>MTENGRDGFHGVWRTIVEDYRAVRRNDPAIPGGLRGSLETLLCTPGFQALLVHRLVHPLHVSLKVPVLPRLLSLVARWWTGIEIHPGARIAPGVFIDHGSGVVVGESAVVGRGCVLFQGVTLGATGNERTWQRHPILEEGVFVGSGARVLGPVTLGKGARIGANAVVLEDVPPDTTMVGPKARAVKVGRARIGNLPEGVCRQGMEDLTARMESLEREVRSLRRQLEAARGLEERGMEATG</sequence>
<dbReference type="InterPro" id="IPR042122">
    <property type="entry name" value="Ser_AcTrfase_N_sf"/>
</dbReference>
<dbReference type="InterPro" id="IPR011004">
    <property type="entry name" value="Trimer_LpxA-like_sf"/>
</dbReference>
<dbReference type="EC" id="2.3.1.30" evidence="7"/>
<dbReference type="eggNOG" id="COG1045">
    <property type="taxonomic scope" value="Bacteria"/>
</dbReference>
<dbReference type="GO" id="GO:0009001">
    <property type="term" value="F:serine O-acetyltransferase activity"/>
    <property type="evidence" value="ECO:0007669"/>
    <property type="project" value="UniProtKB-EC"/>
</dbReference>
<keyword evidence="8" id="KW-0175">Coiled coil</keyword>
<gene>
    <name evidence="9" type="ORF">Apau_2376</name>
</gene>
<dbReference type="InterPro" id="IPR005881">
    <property type="entry name" value="Ser_O-AcTrfase"/>
</dbReference>
<dbReference type="AlphaFoldDB" id="E3D0B0"/>
<dbReference type="GO" id="GO:0006535">
    <property type="term" value="P:cysteine biosynthetic process from serine"/>
    <property type="evidence" value="ECO:0007669"/>
    <property type="project" value="InterPro"/>
</dbReference>
<keyword evidence="2" id="KW-0028">Amino-acid biosynthesis</keyword>
<dbReference type="InterPro" id="IPR053376">
    <property type="entry name" value="Serine_acetyltransferase"/>
</dbReference>
<evidence type="ECO:0000256" key="3">
    <source>
        <dbReference type="ARBA" id="ARBA00022679"/>
    </source>
</evidence>
<evidence type="ECO:0000256" key="2">
    <source>
        <dbReference type="ARBA" id="ARBA00022605"/>
    </source>
</evidence>
<dbReference type="FunFam" id="2.160.10.10:FF:000007">
    <property type="entry name" value="Serine acetyltransferase"/>
    <property type="match status" value="1"/>
</dbReference>
<dbReference type="Proteomes" id="UP000005096">
    <property type="component" value="Chromosome"/>
</dbReference>
<accession>E3D0B0</accession>
<keyword evidence="4" id="KW-0677">Repeat</keyword>
<comment type="similarity">
    <text evidence="1 7">Belongs to the transferase hexapeptide repeat family.</text>
</comment>
<keyword evidence="3 7" id="KW-0808">Transferase</keyword>
<dbReference type="NCBIfam" id="NF041874">
    <property type="entry name" value="EPS_EpsC"/>
    <property type="match status" value="1"/>
</dbReference>
<evidence type="ECO:0000256" key="1">
    <source>
        <dbReference type="ARBA" id="ARBA00007274"/>
    </source>
</evidence>
<organism evidence="9 10">
    <name type="scientific">Aminomonas paucivorans DSM 12260</name>
    <dbReference type="NCBI Taxonomy" id="584708"/>
    <lineage>
        <taxon>Bacteria</taxon>
        <taxon>Thermotogati</taxon>
        <taxon>Synergistota</taxon>
        <taxon>Synergistia</taxon>
        <taxon>Synergistales</taxon>
        <taxon>Synergistaceae</taxon>
        <taxon>Aminomonas</taxon>
    </lineage>
</organism>
<dbReference type="CDD" id="cd03354">
    <property type="entry name" value="LbH_SAT"/>
    <property type="match status" value="1"/>
</dbReference>
<protein>
    <recommendedName>
        <fullName evidence="7">Serine acetyltransferase</fullName>
        <ecNumber evidence="7">2.3.1.30</ecNumber>
    </recommendedName>
</protein>
<evidence type="ECO:0000256" key="7">
    <source>
        <dbReference type="PIRNR" id="PIRNR000441"/>
    </source>
</evidence>
<dbReference type="RefSeq" id="WP_006302031.1">
    <property type="nucleotide sequence ID" value="NZ_CM001022.1"/>
</dbReference>
<proteinExistence type="inferred from homology"/>
<dbReference type="HOGENOM" id="CLU_051638_10_0_0"/>
<dbReference type="PIRSF" id="PIRSF000441">
    <property type="entry name" value="CysE"/>
    <property type="match status" value="1"/>
</dbReference>
<dbReference type="InterPro" id="IPR045304">
    <property type="entry name" value="LbH_SAT"/>
</dbReference>
<dbReference type="PaxDb" id="584708-Apau_2376"/>
<evidence type="ECO:0000313" key="10">
    <source>
        <dbReference type="Proteomes" id="UP000005096"/>
    </source>
</evidence>
<keyword evidence="10" id="KW-1185">Reference proteome</keyword>
<dbReference type="Gene3D" id="1.10.3130.10">
    <property type="entry name" value="serine acetyltransferase, domain 1"/>
    <property type="match status" value="1"/>
</dbReference>
<keyword evidence="5 7" id="KW-0012">Acyltransferase</keyword>
<dbReference type="GO" id="GO:0005737">
    <property type="term" value="C:cytoplasm"/>
    <property type="evidence" value="ECO:0007669"/>
    <property type="project" value="InterPro"/>
</dbReference>
<dbReference type="Pfam" id="PF00132">
    <property type="entry name" value="Hexapep"/>
    <property type="match status" value="1"/>
</dbReference>
<evidence type="ECO:0000256" key="4">
    <source>
        <dbReference type="ARBA" id="ARBA00022737"/>
    </source>
</evidence>
<dbReference type="SUPFAM" id="SSF51161">
    <property type="entry name" value="Trimeric LpxA-like enzymes"/>
    <property type="match status" value="1"/>
</dbReference>
<dbReference type="EMBL" id="CM001022">
    <property type="protein sequence ID" value="EFQ24783.1"/>
    <property type="molecule type" value="Genomic_DNA"/>
</dbReference>
<name>E3D0B0_9BACT</name>
<dbReference type="InterPro" id="IPR018357">
    <property type="entry name" value="Hexapep_transf_CS"/>
</dbReference>
<evidence type="ECO:0000256" key="5">
    <source>
        <dbReference type="ARBA" id="ARBA00023315"/>
    </source>
</evidence>